<organism evidence="1 2">
    <name type="scientific">Nostocoides australiense Ben110</name>
    <dbReference type="NCBI Taxonomy" id="1193182"/>
    <lineage>
        <taxon>Bacteria</taxon>
        <taxon>Bacillati</taxon>
        <taxon>Actinomycetota</taxon>
        <taxon>Actinomycetes</taxon>
        <taxon>Micrococcales</taxon>
        <taxon>Intrasporangiaceae</taxon>
        <taxon>Nostocoides</taxon>
    </lineage>
</organism>
<gene>
    <name evidence="1" type="ORF">BN11_1950002</name>
</gene>
<dbReference type="OrthoDB" id="5149795at2"/>
<protein>
    <submittedName>
        <fullName evidence="1">Uncharacterized protein</fullName>
    </submittedName>
</protein>
<proteinExistence type="predicted"/>
<comment type="caution">
    <text evidence="1">The sequence shown here is derived from an EMBL/GenBank/DDBJ whole genome shotgun (WGS) entry which is preliminary data.</text>
</comment>
<keyword evidence="2" id="KW-1185">Reference proteome</keyword>
<sequence length="76" mass="8718">MFDDEKPTWTKPCEKCGQQVERWRGQGDISCPCGAWYNAGGQRLRDDWLGNPAWGDEEIDDLEGFERQQLAREAGL</sequence>
<dbReference type="STRING" id="1193182.BN11_1950002"/>
<dbReference type="EMBL" id="CAJA01000107">
    <property type="protein sequence ID" value="CCH72747.1"/>
    <property type="molecule type" value="Genomic_DNA"/>
</dbReference>
<dbReference type="RefSeq" id="WP_048698235.1">
    <property type="nucleotide sequence ID" value="NZ_HG764815.1"/>
</dbReference>
<evidence type="ECO:0000313" key="2">
    <source>
        <dbReference type="Proteomes" id="UP000035763"/>
    </source>
</evidence>
<name>W6JUW3_9MICO</name>
<evidence type="ECO:0000313" key="1">
    <source>
        <dbReference type="EMBL" id="CCH72747.1"/>
    </source>
</evidence>
<dbReference type="AlphaFoldDB" id="W6JUW3"/>
<reference evidence="1 2" key="1">
    <citation type="journal article" date="2013" name="ISME J.">
        <title>A metabolic model for members of the genus Tetrasphaera involved in enhanced biological phosphorus removal.</title>
        <authorList>
            <person name="Kristiansen R."/>
            <person name="Nguyen H.T.T."/>
            <person name="Saunders A.M."/>
            <person name="Nielsen J.L."/>
            <person name="Wimmer R."/>
            <person name="Le V.Q."/>
            <person name="McIlroy S.J."/>
            <person name="Petrovski S."/>
            <person name="Seviour R.J."/>
            <person name="Calteau A."/>
            <person name="Nielsen K.L."/>
            <person name="Nielsen P.H."/>
        </authorList>
    </citation>
    <scope>NUCLEOTIDE SEQUENCE [LARGE SCALE GENOMIC DNA]</scope>
    <source>
        <strain evidence="1 2">Ben110</strain>
    </source>
</reference>
<accession>W6JUW3</accession>
<dbReference type="Proteomes" id="UP000035763">
    <property type="component" value="Unassembled WGS sequence"/>
</dbReference>